<dbReference type="EMBL" id="CAUYUJ010006480">
    <property type="protein sequence ID" value="CAK0817491.1"/>
    <property type="molecule type" value="Genomic_DNA"/>
</dbReference>
<evidence type="ECO:0000313" key="6">
    <source>
        <dbReference type="Proteomes" id="UP001189429"/>
    </source>
</evidence>
<feature type="region of interest" description="Disordered" evidence="3">
    <location>
        <begin position="1400"/>
        <end position="1422"/>
    </location>
</feature>
<proteinExistence type="predicted"/>
<dbReference type="PANTHER" id="PTHR10199:SF119">
    <property type="entry name" value="RE20510P"/>
    <property type="match status" value="1"/>
</dbReference>
<dbReference type="PANTHER" id="PTHR10199">
    <property type="entry name" value="THROMBOSPONDIN"/>
    <property type="match status" value="1"/>
</dbReference>
<protein>
    <submittedName>
        <fullName evidence="5">Uncharacterized protein</fullName>
    </submittedName>
</protein>
<evidence type="ECO:0000256" key="3">
    <source>
        <dbReference type="SAM" id="MobiDB-lite"/>
    </source>
</evidence>
<feature type="transmembrane region" description="Helical" evidence="4">
    <location>
        <begin position="98"/>
        <end position="119"/>
    </location>
</feature>
<accession>A0ABN9REP2</accession>
<dbReference type="Pfam" id="PF02412">
    <property type="entry name" value="TSP_3"/>
    <property type="match status" value="4"/>
</dbReference>
<dbReference type="InterPro" id="IPR028974">
    <property type="entry name" value="TSP_type-3_rpt"/>
</dbReference>
<keyword evidence="6" id="KW-1185">Reference proteome</keyword>
<keyword evidence="1" id="KW-0732">Signal</keyword>
<keyword evidence="2" id="KW-0106">Calcium</keyword>
<feature type="compositionally biased region" description="Basic and acidic residues" evidence="3">
    <location>
        <begin position="707"/>
        <end position="734"/>
    </location>
</feature>
<dbReference type="Gene3D" id="4.10.1080.10">
    <property type="entry name" value="TSP type-3 repeat"/>
    <property type="match status" value="4"/>
</dbReference>
<feature type="region of interest" description="Disordered" evidence="3">
    <location>
        <begin position="675"/>
        <end position="1017"/>
    </location>
</feature>
<keyword evidence="4" id="KW-0472">Membrane</keyword>
<gene>
    <name evidence="5" type="ORF">PCOR1329_LOCUS20100</name>
</gene>
<feature type="compositionally biased region" description="Basic and acidic residues" evidence="3">
    <location>
        <begin position="744"/>
        <end position="782"/>
    </location>
</feature>
<organism evidence="5 6">
    <name type="scientific">Prorocentrum cordatum</name>
    <dbReference type="NCBI Taxonomy" id="2364126"/>
    <lineage>
        <taxon>Eukaryota</taxon>
        <taxon>Sar</taxon>
        <taxon>Alveolata</taxon>
        <taxon>Dinophyceae</taxon>
        <taxon>Prorocentrales</taxon>
        <taxon>Prorocentraceae</taxon>
        <taxon>Prorocentrum</taxon>
    </lineage>
</organism>
<evidence type="ECO:0000256" key="2">
    <source>
        <dbReference type="ARBA" id="ARBA00022837"/>
    </source>
</evidence>
<sequence length="1460" mass="155432">MNATPKVMNDYRRRARIALDSGWRRQLAGHSSQGVDVMLTHLENANPGAKLLATWMAARPEHGKFRGLRPKLLRAGLALKGWKQLAPGRSRKPFRVPVVARLVCALIFLGGLEVAPWVMVSFDLHLQPRERERETPIKAGAFADGLLHCGAPPYLAFMNGMFQVLCLLPQGQRLWGLGHPRALRAVEQASKLIGPGHIDVDGDLYIGANGSFDCTQGLDNWRKGWSEDKKDFCCDRFLLGCEFDCDSGMGNWQKGWSHAKKRWRPKSNTGAMEVEVETAAAGAGLEQAASAPSVLARAGGGSRDLGRAAPPSPLADDSWAGRLLAAAGVGPRPRPWRGALGLAASFGASPLFASRVVCFGCITARNWTVDMPSTNATEVPAWADLISATTGSATICAINSARTAVSEPGGGDGAARAESTAAAVARATAATVRLAPFARIAARTAASTRTHRLMSPVCNTLAIYMCWVVEWQILGVDRTLHKQVGGEVAAVAQLDVQGALKIGGAARSGAEAGGKRGCAAAPAPAAPPRDTDGDGVPDSEGPEGGPSLERRSPRGVFGDSWRCSLCPPVGLTAMLKRFFLSLVGTVLAVRWSFAGCWEPHALDTAYSPEGASAVLRNVGFFGLPGTGVRARLGVAHRAPSAPYHHNVLFGWARCRFVMKAGGCAIKINNNWFAKKDPDRDGDGVENGKDAFPSDRTEWYDLDGDGVGDNHDADKDGDGVPNERDRFPDDPHEWADLDGDGVGDNTDKDRDGDGVPNEKDKFPDDRHEWRDTDGDGIGDRSDTDMDGDGVPNVKDKFPLDPKEWGDIDGDGVGDNSDTDMDGDGIANGDDSVPQDPNKPPTIHDMDGDGIPDSEDHDRDGDGVPNSQDAFPGDPSEWGDIDGDGIGNSKDPDMDGDGIPNEEDKFPTDPSEWSDLDGDGIGDNKDNDRDGDGFSNNADAFPNDPERVAPPHSGGGGAEFEVVPTPGPAAAPAPAEVDSDGDGVPDSRDPAPRDPKCWQATCAVDSDGDGVTDINDPAPMDPTCWTKPCAVDSDGDGVADVHDPAPKDPKCWEDACAVDTDGDGIMDVNDPAPKDPKCWGKACAVDTDGDGIMDVNDPAPKDPKCWEKACAVDSDGDGIMDVNDPAPKDPKCWEKACAVDTDGDGIMDINDPAPKDPKCWEDACAVDADRDGIMDVNDPAPKDPKCWEKACAVDTDGDGIMDINDPAPKDPKCWEDACAVDSDGDGIMDVNDPAPKDPKCWEKACAVDTDGDGIMDINDPAPKDPKCWEDACAVDAKACAVDTDGDGIMDVNDPAPRIRSVGKACAVDSDGDGIMDVNDPAPKDPKCWEKACAVDTDGDGIMDVNDPAPKDPKCWEKACAVDSDGDGIMDLNDPAPHDPTCWELECSPAGLNKVRKPVPSKVYDDSGQDLNETEHVLPGNKTLTGDWREEWPVKEKETHDESISRICKEYPESAWCKDWLKK</sequence>
<keyword evidence="4" id="KW-0812">Transmembrane</keyword>
<feature type="compositionally biased region" description="Acidic residues" evidence="3">
    <location>
        <begin position="805"/>
        <end position="821"/>
    </location>
</feature>
<evidence type="ECO:0000313" key="5">
    <source>
        <dbReference type="EMBL" id="CAK0817491.1"/>
    </source>
</evidence>
<dbReference type="SUPFAM" id="SSF103647">
    <property type="entry name" value="TSP type-3 repeat"/>
    <property type="match status" value="4"/>
</dbReference>
<evidence type="ECO:0000256" key="1">
    <source>
        <dbReference type="ARBA" id="ARBA00022729"/>
    </source>
</evidence>
<evidence type="ECO:0000256" key="4">
    <source>
        <dbReference type="SAM" id="Phobius"/>
    </source>
</evidence>
<comment type="caution">
    <text evidence="5">The sequence shown here is derived from an EMBL/GenBank/DDBJ whole genome shotgun (WGS) entry which is preliminary data.</text>
</comment>
<dbReference type="Proteomes" id="UP001189429">
    <property type="component" value="Unassembled WGS sequence"/>
</dbReference>
<keyword evidence="4" id="KW-1133">Transmembrane helix</keyword>
<name>A0ABN9REP2_9DINO</name>
<feature type="compositionally biased region" description="Basic and acidic residues" evidence="3">
    <location>
        <begin position="983"/>
        <end position="994"/>
    </location>
</feature>
<feature type="compositionally biased region" description="Basic and acidic residues" evidence="3">
    <location>
        <begin position="792"/>
        <end position="804"/>
    </location>
</feature>
<dbReference type="InterPro" id="IPR003367">
    <property type="entry name" value="Thrombospondin_3-like_rpt"/>
</dbReference>
<feature type="compositionally biased region" description="Basic and acidic residues" evidence="3">
    <location>
        <begin position="920"/>
        <end position="930"/>
    </location>
</feature>
<feature type="compositionally biased region" description="Basic and acidic residues" evidence="3">
    <location>
        <begin position="675"/>
        <end position="698"/>
    </location>
</feature>
<feature type="region of interest" description="Disordered" evidence="3">
    <location>
        <begin position="512"/>
        <end position="553"/>
    </location>
</feature>
<reference evidence="5" key="1">
    <citation type="submission" date="2023-10" db="EMBL/GenBank/DDBJ databases">
        <authorList>
            <person name="Chen Y."/>
            <person name="Shah S."/>
            <person name="Dougan E. K."/>
            <person name="Thang M."/>
            <person name="Chan C."/>
        </authorList>
    </citation>
    <scope>NUCLEOTIDE SEQUENCE [LARGE SCALE GENOMIC DNA]</scope>
</reference>